<evidence type="ECO:0000313" key="2">
    <source>
        <dbReference type="Proteomes" id="UP000641853"/>
    </source>
</evidence>
<sequence>MVIPAQASPTLSSKFRQFQPLNQNRLKSPQLPLPPVAPSNGNGACGDFTPDGNHVLVNVEFIGAPAAPDPASIYTGQQLIAVKTDGSLFPNGDPWKCLSCGVPAEQAQSLDPARDYPHAARNGRQALWGHNILDCGDALLVSDECTPNITHIYPIYWSSGSMREMRMHPDDVHMGWSSFTRGGQNAFFGRLQFNPNPTTGNPVAPRYDLVNVSILVDPKGRSSIMAEGTELILHDEAIGVGELRGFSGAGDEILYIGPTREANNVDLFAVHVTSGAVRRLTSHPEYADPIAFSHDKQWFVVMDTRGSNRQMWMSGMRYIPPLIDLVTVTAASSTRNNGARRFFQPILIDRYGDRGSYFGQRFNAAGNGTSGSINDPDWNGRADPAFSPDGTKIVFWQSLVIPPACGGGNPLSCPISTAPGGRTYRVMLAHLTSRQPAAAAPIYKVPDMIPWATAFPPGANTPSPSQLPPGNCFEGFKTVAVNYTNYSDDGLHFINGRETVTLTLSESNPWWNHLDWYSDLTQTGAVQATKRTGPGGFHLSIDAMENILEANGTLTTTVDGVVYLQPANGT</sequence>
<dbReference type="SUPFAM" id="SSF82171">
    <property type="entry name" value="DPP6 N-terminal domain-like"/>
    <property type="match status" value="1"/>
</dbReference>
<evidence type="ECO:0008006" key="3">
    <source>
        <dbReference type="Google" id="ProtNLM"/>
    </source>
</evidence>
<evidence type="ECO:0000313" key="1">
    <source>
        <dbReference type="EMBL" id="KAF7179918.1"/>
    </source>
</evidence>
<dbReference type="EMBL" id="JACBAG010001851">
    <property type="protein sequence ID" value="KAF7179918.1"/>
    <property type="molecule type" value="Genomic_DNA"/>
</dbReference>
<accession>A0A8H6QVQ8</accession>
<dbReference type="AlphaFoldDB" id="A0A8H6QVQ8"/>
<keyword evidence="2" id="KW-1185">Reference proteome</keyword>
<proteinExistence type="predicted"/>
<dbReference type="InterPro" id="IPR011659">
    <property type="entry name" value="WD40"/>
</dbReference>
<protein>
    <recommendedName>
        <fullName evidence="3">Saponin hydrolase</fullName>
    </recommendedName>
</protein>
<dbReference type="Proteomes" id="UP000641853">
    <property type="component" value="Unassembled WGS sequence"/>
</dbReference>
<dbReference type="InterPro" id="IPR011042">
    <property type="entry name" value="6-blade_b-propeller_TolB-like"/>
</dbReference>
<reference evidence="1" key="1">
    <citation type="submission" date="2020-06" db="EMBL/GenBank/DDBJ databases">
        <title>Draft genome sequences of strains closely related to Aspergillus parafelis and Aspergillus hiratsukae.</title>
        <authorList>
            <person name="Dos Santos R.A.C."/>
            <person name="Rivero-Menendez O."/>
            <person name="Steenwyk J.L."/>
            <person name="Mead M.E."/>
            <person name="Goldman G.H."/>
            <person name="Alastruey-Izquierdo A."/>
            <person name="Rokas A."/>
        </authorList>
    </citation>
    <scope>NUCLEOTIDE SEQUENCE</scope>
    <source>
        <strain evidence="1">CNM-CM7691</strain>
    </source>
</reference>
<gene>
    <name evidence="1" type="ORF">CNMCM7691_008970</name>
</gene>
<comment type="caution">
    <text evidence="1">The sequence shown here is derived from an EMBL/GenBank/DDBJ whole genome shotgun (WGS) entry which is preliminary data.</text>
</comment>
<organism evidence="1 2">
    <name type="scientific">Aspergillus felis</name>
    <dbReference type="NCBI Taxonomy" id="1287682"/>
    <lineage>
        <taxon>Eukaryota</taxon>
        <taxon>Fungi</taxon>
        <taxon>Dikarya</taxon>
        <taxon>Ascomycota</taxon>
        <taxon>Pezizomycotina</taxon>
        <taxon>Eurotiomycetes</taxon>
        <taxon>Eurotiomycetidae</taxon>
        <taxon>Eurotiales</taxon>
        <taxon>Aspergillaceae</taxon>
        <taxon>Aspergillus</taxon>
        <taxon>Aspergillus subgen. Fumigati</taxon>
    </lineage>
</organism>
<name>A0A8H6QVQ8_9EURO</name>
<dbReference type="Pfam" id="PF07676">
    <property type="entry name" value="PD40"/>
    <property type="match status" value="1"/>
</dbReference>
<dbReference type="Gene3D" id="2.120.10.30">
    <property type="entry name" value="TolB, C-terminal domain"/>
    <property type="match status" value="1"/>
</dbReference>